<dbReference type="Gene3D" id="3.40.50.720">
    <property type="entry name" value="NAD(P)-binding Rossmann-like Domain"/>
    <property type="match status" value="1"/>
</dbReference>
<proteinExistence type="predicted"/>
<evidence type="ECO:0000313" key="4">
    <source>
        <dbReference type="Proteomes" id="UP000184509"/>
    </source>
</evidence>
<dbReference type="InterPro" id="IPR008927">
    <property type="entry name" value="6-PGluconate_DH-like_C_sf"/>
</dbReference>
<gene>
    <name evidence="3" type="ORF">SAMN05444405_11072</name>
</gene>
<dbReference type="EMBL" id="FQTV01000010">
    <property type="protein sequence ID" value="SHF55139.1"/>
    <property type="molecule type" value="Genomic_DNA"/>
</dbReference>
<dbReference type="InterPro" id="IPR037108">
    <property type="entry name" value="TM1727-like_C_sf"/>
</dbReference>
<organism evidence="3 4">
    <name type="scientific">Bacteroides luti</name>
    <dbReference type="NCBI Taxonomy" id="1297750"/>
    <lineage>
        <taxon>Bacteria</taxon>
        <taxon>Pseudomonadati</taxon>
        <taxon>Bacteroidota</taxon>
        <taxon>Bacteroidia</taxon>
        <taxon>Bacteroidales</taxon>
        <taxon>Bacteroidaceae</taxon>
        <taxon>Bacteroides</taxon>
    </lineage>
</organism>
<protein>
    <submittedName>
        <fullName evidence="3">Predicted oxidoreductase, contains short-chain dehydrogenase (SDR) and DUF2520 domains</fullName>
    </submittedName>
</protein>
<feature type="domain" description="DUF2520" evidence="2">
    <location>
        <begin position="129"/>
        <end position="254"/>
    </location>
</feature>
<dbReference type="Pfam" id="PF03807">
    <property type="entry name" value="F420_oxidored"/>
    <property type="match status" value="1"/>
</dbReference>
<accession>A0A1M5CKA8</accession>
<evidence type="ECO:0000313" key="3">
    <source>
        <dbReference type="EMBL" id="SHF55139.1"/>
    </source>
</evidence>
<dbReference type="Proteomes" id="UP000184509">
    <property type="component" value="Unassembled WGS sequence"/>
</dbReference>
<feature type="domain" description="Pyrroline-5-carboxylate reductase catalytic N-terminal" evidence="1">
    <location>
        <begin position="5"/>
        <end position="81"/>
    </location>
</feature>
<dbReference type="AlphaFoldDB" id="A0A1M5CKA8"/>
<dbReference type="PANTHER" id="PTHR40459">
    <property type="entry name" value="CONSERVED HYPOTHETICAL ALANINE AND LEUCINE RICH PROTEIN"/>
    <property type="match status" value="1"/>
</dbReference>
<evidence type="ECO:0000259" key="2">
    <source>
        <dbReference type="Pfam" id="PF10728"/>
    </source>
</evidence>
<sequence>MKENKIVFIGAGNLATNLAEAFHDRHIKIAQIYSRTEDSAKTLAKAVEADYTTELESVINDADIYIVALKDDALVELMPQIIAGKENALMAHTSGSLPLNVWPDSVKRKGVFYPLQTFSKQRKVDFLNIPTFIESNNSADNQLLKELASCVTNNVSELSSEKRRQIHLAAVFACNFTNHMYALAEKLLQQYGMPFSYMLPLIEETERKAQVLSPKEAQTGPAVRYDEKIINKHLELLSNEPEMQEIYKLISKSIHKL</sequence>
<name>A0A1M5CKA8_9BACE</name>
<keyword evidence="4" id="KW-1185">Reference proteome</keyword>
<dbReference type="InterPro" id="IPR018931">
    <property type="entry name" value="DUF2520"/>
</dbReference>
<reference evidence="3 4" key="1">
    <citation type="submission" date="2016-11" db="EMBL/GenBank/DDBJ databases">
        <authorList>
            <person name="Jaros S."/>
            <person name="Januszkiewicz K."/>
            <person name="Wedrychowicz H."/>
        </authorList>
    </citation>
    <scope>NUCLEOTIDE SEQUENCE [LARGE SCALE GENOMIC DNA]</scope>
    <source>
        <strain evidence="3 4">DSM 26991</strain>
    </source>
</reference>
<dbReference type="Gene3D" id="1.10.1040.20">
    <property type="entry name" value="ProC-like, C-terminal domain"/>
    <property type="match status" value="1"/>
</dbReference>
<dbReference type="InterPro" id="IPR028939">
    <property type="entry name" value="P5C_Rdtase_cat_N"/>
</dbReference>
<dbReference type="PANTHER" id="PTHR40459:SF1">
    <property type="entry name" value="CONSERVED HYPOTHETICAL ALANINE AND LEUCINE RICH PROTEIN"/>
    <property type="match status" value="1"/>
</dbReference>
<evidence type="ECO:0000259" key="1">
    <source>
        <dbReference type="Pfam" id="PF03807"/>
    </source>
</evidence>
<dbReference type="Pfam" id="PF10728">
    <property type="entry name" value="DUF2520"/>
    <property type="match status" value="1"/>
</dbReference>
<dbReference type="SUPFAM" id="SSF48179">
    <property type="entry name" value="6-phosphogluconate dehydrogenase C-terminal domain-like"/>
    <property type="match status" value="1"/>
</dbReference>
<dbReference type="InterPro" id="IPR036291">
    <property type="entry name" value="NAD(P)-bd_dom_sf"/>
</dbReference>
<dbReference type="SUPFAM" id="SSF51735">
    <property type="entry name" value="NAD(P)-binding Rossmann-fold domains"/>
    <property type="match status" value="1"/>
</dbReference>
<dbReference type="STRING" id="1297750.SAMN05444405_11072"/>